<keyword evidence="3" id="KW-1185">Reference proteome</keyword>
<keyword evidence="1" id="KW-1133">Transmembrane helix</keyword>
<name>F0X7U9_GROCL</name>
<keyword evidence="1" id="KW-0812">Transmembrane</keyword>
<dbReference type="RefSeq" id="XP_014176135.1">
    <property type="nucleotide sequence ID" value="XM_014320660.1"/>
</dbReference>
<reference evidence="2 3" key="1">
    <citation type="journal article" date="2011" name="Proc. Natl. Acad. Sci. U.S.A.">
        <title>Genome and transcriptome analyses of the mountain pine beetle-fungal symbiont Grosmannia clavigera, a lodgepole pine pathogen.</title>
        <authorList>
            <person name="DiGuistini S."/>
            <person name="Wang Y."/>
            <person name="Liao N.Y."/>
            <person name="Taylor G."/>
            <person name="Tanguay P."/>
            <person name="Feau N."/>
            <person name="Henrissat B."/>
            <person name="Chan S.K."/>
            <person name="Hesse-Orce U."/>
            <person name="Alamouti S.M."/>
            <person name="Tsui C.K.M."/>
            <person name="Docking R.T."/>
            <person name="Levasseur A."/>
            <person name="Haridas S."/>
            <person name="Robertson G."/>
            <person name="Birol I."/>
            <person name="Holt R.A."/>
            <person name="Marra M.A."/>
            <person name="Hamelin R.C."/>
            <person name="Hirst M."/>
            <person name="Jones S.J.M."/>
            <person name="Bohlmann J."/>
            <person name="Breuil C."/>
        </authorList>
    </citation>
    <scope>NUCLEOTIDE SEQUENCE [LARGE SCALE GENOMIC DNA]</scope>
    <source>
        <strain evidence="3">kw1407 / UAMH 11150</strain>
    </source>
</reference>
<accession>F0X7U9</accession>
<keyword evidence="1" id="KW-0472">Membrane</keyword>
<sequence length="181" mass="20289">MASAVLRLTALKARGPFGQQQKRGKATRKKRTQASVAVAAKAIDSTLHKQQSAREKALYSWTDLLLRRKLLVVFLTLATALMIAFIDQNGISVSLLPSPATSTHRTQFLRNFFELQVVLLASLLQPLCCRPAYGRNLPTDYAYLASSAFYFPLNFADVTDRKDVLEAYMAASRIDFILLYR</sequence>
<dbReference type="STRING" id="655863.F0X7U9"/>
<dbReference type="GeneID" id="25980466"/>
<evidence type="ECO:0000313" key="3">
    <source>
        <dbReference type="Proteomes" id="UP000007796"/>
    </source>
</evidence>
<dbReference type="EMBL" id="GL629729">
    <property type="protein sequence ID" value="EFX06653.1"/>
    <property type="molecule type" value="Genomic_DNA"/>
</dbReference>
<dbReference type="InParanoid" id="F0X7U9"/>
<dbReference type="Proteomes" id="UP000007796">
    <property type="component" value="Unassembled WGS sequence"/>
</dbReference>
<dbReference type="HOGENOM" id="CLU_1489180_0_0_1"/>
<gene>
    <name evidence="2" type="ORF">CMQ_6974</name>
</gene>
<protein>
    <submittedName>
        <fullName evidence="2">Uncharacterized protein</fullName>
    </submittedName>
</protein>
<evidence type="ECO:0000313" key="2">
    <source>
        <dbReference type="EMBL" id="EFX06653.1"/>
    </source>
</evidence>
<dbReference type="AlphaFoldDB" id="F0X7U9"/>
<organism evidence="3">
    <name type="scientific">Grosmannia clavigera (strain kw1407 / UAMH 11150)</name>
    <name type="common">Blue stain fungus</name>
    <name type="synonym">Graphiocladiella clavigera</name>
    <dbReference type="NCBI Taxonomy" id="655863"/>
    <lineage>
        <taxon>Eukaryota</taxon>
        <taxon>Fungi</taxon>
        <taxon>Dikarya</taxon>
        <taxon>Ascomycota</taxon>
        <taxon>Pezizomycotina</taxon>
        <taxon>Sordariomycetes</taxon>
        <taxon>Sordariomycetidae</taxon>
        <taxon>Ophiostomatales</taxon>
        <taxon>Ophiostomataceae</taxon>
        <taxon>Leptographium</taxon>
    </lineage>
</organism>
<proteinExistence type="predicted"/>
<feature type="transmembrane region" description="Helical" evidence="1">
    <location>
        <begin position="70"/>
        <end position="86"/>
    </location>
</feature>
<evidence type="ECO:0000256" key="1">
    <source>
        <dbReference type="SAM" id="Phobius"/>
    </source>
</evidence>